<dbReference type="EMBL" id="AZFB01000001">
    <property type="protein sequence ID" value="KRL63853.1"/>
    <property type="molecule type" value="Genomic_DNA"/>
</dbReference>
<proteinExistence type="predicted"/>
<organism evidence="1 2">
    <name type="scientific">Lactobacillus psittaci DSM 15354</name>
    <dbReference type="NCBI Taxonomy" id="1122152"/>
    <lineage>
        <taxon>Bacteria</taxon>
        <taxon>Bacillati</taxon>
        <taxon>Bacillota</taxon>
        <taxon>Bacilli</taxon>
        <taxon>Lactobacillales</taxon>
        <taxon>Lactobacillaceae</taxon>
        <taxon>Lactobacillus</taxon>
    </lineage>
</organism>
<sequence>MKGKIMEEISKILDQLINGEIKEYRVEAENAFEFQKVLRTYAKRQNITGRALRGGAIIYHLKNEKI</sequence>
<dbReference type="PATRIC" id="fig|1122152.4.peg.101"/>
<reference evidence="1 2" key="1">
    <citation type="journal article" date="2015" name="Genome Announc.">
        <title>Expanding the biotechnology potential of lactobacilli through comparative genomics of 213 strains and associated genera.</title>
        <authorList>
            <person name="Sun Z."/>
            <person name="Harris H.M."/>
            <person name="McCann A."/>
            <person name="Guo C."/>
            <person name="Argimon S."/>
            <person name="Zhang W."/>
            <person name="Yang X."/>
            <person name="Jeffery I.B."/>
            <person name="Cooney J.C."/>
            <person name="Kagawa T.F."/>
            <person name="Liu W."/>
            <person name="Song Y."/>
            <person name="Salvetti E."/>
            <person name="Wrobel A."/>
            <person name="Rasinkangas P."/>
            <person name="Parkhill J."/>
            <person name="Rea M.C."/>
            <person name="O'Sullivan O."/>
            <person name="Ritari J."/>
            <person name="Douillard F.P."/>
            <person name="Paul Ross R."/>
            <person name="Yang R."/>
            <person name="Briner A.E."/>
            <person name="Felis G.E."/>
            <person name="de Vos W.M."/>
            <person name="Barrangou R."/>
            <person name="Klaenhammer T.R."/>
            <person name="Caufield P.W."/>
            <person name="Cui Y."/>
            <person name="Zhang H."/>
            <person name="O'Toole P.W."/>
        </authorList>
    </citation>
    <scope>NUCLEOTIDE SEQUENCE [LARGE SCALE GENOMIC DNA]</scope>
    <source>
        <strain evidence="1 2">DSM 15354</strain>
    </source>
</reference>
<name>A0A0R1S446_9LACO</name>
<evidence type="ECO:0000313" key="1">
    <source>
        <dbReference type="EMBL" id="KRL63853.1"/>
    </source>
</evidence>
<dbReference type="Proteomes" id="UP000051931">
    <property type="component" value="Unassembled WGS sequence"/>
</dbReference>
<evidence type="ECO:0000313" key="2">
    <source>
        <dbReference type="Proteomes" id="UP000051931"/>
    </source>
</evidence>
<gene>
    <name evidence="1" type="ORF">FC23_GL000100</name>
</gene>
<dbReference type="AlphaFoldDB" id="A0A0R1S446"/>
<protein>
    <submittedName>
        <fullName evidence="1">Uncharacterized protein</fullName>
    </submittedName>
</protein>
<dbReference type="STRING" id="1122152.GCA_000425905_00584"/>
<keyword evidence="2" id="KW-1185">Reference proteome</keyword>
<comment type="caution">
    <text evidence="1">The sequence shown here is derived from an EMBL/GenBank/DDBJ whole genome shotgun (WGS) entry which is preliminary data.</text>
</comment>
<accession>A0A0R1S446</accession>